<reference evidence="3 4" key="1">
    <citation type="submission" date="2025-04" db="UniProtKB">
        <authorList>
            <consortium name="RefSeq"/>
        </authorList>
    </citation>
    <scope>IDENTIFICATION</scope>
    <source>
        <strain evidence="3 4">USDA-PBARC FA_bdor</strain>
        <tissue evidence="3 4">Whole organism</tissue>
    </source>
</reference>
<evidence type="ECO:0000256" key="1">
    <source>
        <dbReference type="SAM" id="MobiDB-lite"/>
    </source>
</evidence>
<organism evidence="2 3">
    <name type="scientific">Fopius arisanus</name>
    <dbReference type="NCBI Taxonomy" id="64838"/>
    <lineage>
        <taxon>Eukaryota</taxon>
        <taxon>Metazoa</taxon>
        <taxon>Ecdysozoa</taxon>
        <taxon>Arthropoda</taxon>
        <taxon>Hexapoda</taxon>
        <taxon>Insecta</taxon>
        <taxon>Pterygota</taxon>
        <taxon>Neoptera</taxon>
        <taxon>Endopterygota</taxon>
        <taxon>Hymenoptera</taxon>
        <taxon>Apocrita</taxon>
        <taxon>Ichneumonoidea</taxon>
        <taxon>Braconidae</taxon>
        <taxon>Opiinae</taxon>
        <taxon>Fopius</taxon>
    </lineage>
</organism>
<evidence type="ECO:0000313" key="4">
    <source>
        <dbReference type="RefSeq" id="XP_011305664.1"/>
    </source>
</evidence>
<dbReference type="KEGG" id="fas:105268086"/>
<feature type="region of interest" description="Disordered" evidence="1">
    <location>
        <begin position="270"/>
        <end position="297"/>
    </location>
</feature>
<dbReference type="OrthoDB" id="7424185at2759"/>
<feature type="region of interest" description="Disordered" evidence="1">
    <location>
        <begin position="18"/>
        <end position="48"/>
    </location>
</feature>
<evidence type="ECO:0000313" key="2">
    <source>
        <dbReference type="Proteomes" id="UP000694866"/>
    </source>
</evidence>
<keyword evidence="2" id="KW-1185">Reference proteome</keyword>
<feature type="region of interest" description="Disordered" evidence="1">
    <location>
        <begin position="152"/>
        <end position="172"/>
    </location>
</feature>
<proteinExistence type="predicted"/>
<dbReference type="RefSeq" id="XP_011305663.1">
    <property type="nucleotide sequence ID" value="XM_011307361.1"/>
</dbReference>
<sequence>MRRQSFCQSLSIGNEPQIIVEESALGEEEADRRRTESPPRCLDPDSPSLNPYLLSPFREALRKHSLPTLQCTSGITASQVRRLSERGGGASGPTPREAEFLATLSQAPAPQPGGRRHSVVTISKVPPTLFGRGRRESIAAVPMGATRILPSRRDSASGVIGPPSNSGSSHNLELDIMDDITDIKARKVRLKMWRTTSHERMCEVQPVVGPYQRYTQHSRRHSDLPPPLPPTAPRRRASEVPPRCPQSPGIVCSNTDLISILSSLTSSATEINRCGDDPPRSDLPIHESKPLADRRRLKDRSNSFDISILQGTDLRASDDGSIPPYQGSSSWFVNRHQPMWKKQKSSDEFRRNFLGINGNKGVPSGEGHSFLWDNTSGTEIDAQAFGNAIQKFLTAQRNEGDRAKGRGKGKGWLPGGRGETSEGCETSICSSLKDLFVK</sequence>
<accession>A0A9R1U305</accession>
<dbReference type="GeneID" id="105268086"/>
<evidence type="ECO:0000313" key="3">
    <source>
        <dbReference type="RefSeq" id="XP_011305663.1"/>
    </source>
</evidence>
<dbReference type="RefSeq" id="XP_011305664.1">
    <property type="nucleotide sequence ID" value="XM_011307362.1"/>
</dbReference>
<dbReference type="AlphaFoldDB" id="A0A9R1U305"/>
<name>A0A9R1U305_9HYME</name>
<gene>
    <name evidence="3 4" type="primary">LOC105268086</name>
</gene>
<feature type="compositionally biased region" description="Basic and acidic residues" evidence="1">
    <location>
        <begin position="273"/>
        <end position="297"/>
    </location>
</feature>
<accession>A0A9R1TAJ0</accession>
<feature type="region of interest" description="Disordered" evidence="1">
    <location>
        <begin position="396"/>
        <end position="424"/>
    </location>
</feature>
<feature type="region of interest" description="Disordered" evidence="1">
    <location>
        <begin position="214"/>
        <end position="247"/>
    </location>
</feature>
<protein>
    <submittedName>
        <fullName evidence="3 4">Uncharacterized protein</fullName>
    </submittedName>
</protein>
<dbReference type="Proteomes" id="UP000694866">
    <property type="component" value="Unplaced"/>
</dbReference>